<proteinExistence type="predicted"/>
<dbReference type="SUPFAM" id="SSF51905">
    <property type="entry name" value="FAD/NAD(P)-binding domain"/>
    <property type="match status" value="1"/>
</dbReference>
<sequence>MERVIVVGGGLAGLRTAEALRAQGYAGGLTMVGAEPHVPYDRPPLSKAVLRGETGDTTVAADFDALGCATLLGRRATSLGEDLETTEGPLAFDGLVIATGATPIRLPGDGPQHVLRTIDDARALRSAL</sequence>
<dbReference type="EMBL" id="JBHLZP010000460">
    <property type="protein sequence ID" value="MFB9838066.1"/>
    <property type="molecule type" value="Genomic_DNA"/>
</dbReference>
<evidence type="ECO:0000313" key="6">
    <source>
        <dbReference type="EMBL" id="MFB9838066.1"/>
    </source>
</evidence>
<keyword evidence="3" id="KW-0274">FAD</keyword>
<dbReference type="InterPro" id="IPR036188">
    <property type="entry name" value="FAD/NAD-bd_sf"/>
</dbReference>
<dbReference type="PRINTS" id="PR00368">
    <property type="entry name" value="FADPNR"/>
</dbReference>
<evidence type="ECO:0000259" key="5">
    <source>
        <dbReference type="Pfam" id="PF07992"/>
    </source>
</evidence>
<dbReference type="RefSeq" id="WP_378211039.1">
    <property type="nucleotide sequence ID" value="NZ_JBHLZP010000460.1"/>
</dbReference>
<comment type="caution">
    <text evidence="6">The sequence shown here is derived from an EMBL/GenBank/DDBJ whole genome shotgun (WGS) entry which is preliminary data.</text>
</comment>
<keyword evidence="2" id="KW-0285">Flavoprotein</keyword>
<keyword evidence="4" id="KW-0560">Oxidoreductase</keyword>
<feature type="domain" description="FAD/NAD(P)-binding" evidence="5">
    <location>
        <begin position="3"/>
        <end position="127"/>
    </location>
</feature>
<evidence type="ECO:0000256" key="3">
    <source>
        <dbReference type="ARBA" id="ARBA00022827"/>
    </source>
</evidence>
<comment type="cofactor">
    <cofactor evidence="1">
        <name>FAD</name>
        <dbReference type="ChEBI" id="CHEBI:57692"/>
    </cofactor>
</comment>
<dbReference type="Gene3D" id="3.50.50.60">
    <property type="entry name" value="FAD/NAD(P)-binding domain"/>
    <property type="match status" value="2"/>
</dbReference>
<evidence type="ECO:0000313" key="7">
    <source>
        <dbReference type="Proteomes" id="UP001589627"/>
    </source>
</evidence>
<keyword evidence="7" id="KW-1185">Reference proteome</keyword>
<gene>
    <name evidence="6" type="ORF">ACFFNX_38480</name>
</gene>
<dbReference type="PANTHER" id="PTHR43557">
    <property type="entry name" value="APOPTOSIS-INDUCING FACTOR 1"/>
    <property type="match status" value="1"/>
</dbReference>
<reference evidence="6 7" key="1">
    <citation type="submission" date="2024-09" db="EMBL/GenBank/DDBJ databases">
        <authorList>
            <person name="Sun Q."/>
            <person name="Mori K."/>
        </authorList>
    </citation>
    <scope>NUCLEOTIDE SEQUENCE [LARGE SCALE GENOMIC DNA]</scope>
    <source>
        <strain evidence="6 7">TBRC 0563</strain>
    </source>
</reference>
<protein>
    <submittedName>
        <fullName evidence="6">FAD-dependent oxidoreductase</fullName>
    </submittedName>
</protein>
<dbReference type="Proteomes" id="UP001589627">
    <property type="component" value="Unassembled WGS sequence"/>
</dbReference>
<dbReference type="InterPro" id="IPR023753">
    <property type="entry name" value="FAD/NAD-binding_dom"/>
</dbReference>
<dbReference type="InterPro" id="IPR050446">
    <property type="entry name" value="FAD-oxidoreductase/Apoptosis"/>
</dbReference>
<dbReference type="PANTHER" id="PTHR43557:SF2">
    <property type="entry name" value="RIESKE DOMAIN-CONTAINING PROTEIN-RELATED"/>
    <property type="match status" value="1"/>
</dbReference>
<dbReference type="Pfam" id="PF07992">
    <property type="entry name" value="Pyr_redox_2"/>
    <property type="match status" value="1"/>
</dbReference>
<name>A0ABV5YU62_9ACTN</name>
<evidence type="ECO:0000256" key="4">
    <source>
        <dbReference type="ARBA" id="ARBA00023002"/>
    </source>
</evidence>
<evidence type="ECO:0000256" key="2">
    <source>
        <dbReference type="ARBA" id="ARBA00022630"/>
    </source>
</evidence>
<evidence type="ECO:0000256" key="1">
    <source>
        <dbReference type="ARBA" id="ARBA00001974"/>
    </source>
</evidence>
<accession>A0ABV5YU62</accession>
<feature type="non-terminal residue" evidence="6">
    <location>
        <position position="128"/>
    </location>
</feature>
<organism evidence="6 7">
    <name type="scientific">Actinoallomurus acaciae</name>
    <dbReference type="NCBI Taxonomy" id="502577"/>
    <lineage>
        <taxon>Bacteria</taxon>
        <taxon>Bacillati</taxon>
        <taxon>Actinomycetota</taxon>
        <taxon>Actinomycetes</taxon>
        <taxon>Streptosporangiales</taxon>
        <taxon>Thermomonosporaceae</taxon>
        <taxon>Actinoallomurus</taxon>
    </lineage>
</organism>